<evidence type="ECO:0000259" key="2">
    <source>
        <dbReference type="PROSITE" id="PS51228"/>
    </source>
</evidence>
<dbReference type="InterPro" id="IPR014352">
    <property type="entry name" value="FERM/acyl-CoA-bd_prot_sf"/>
</dbReference>
<evidence type="ECO:0000256" key="1">
    <source>
        <dbReference type="ARBA" id="ARBA00023121"/>
    </source>
</evidence>
<dbReference type="Gene3D" id="1.20.80.10">
    <property type="match status" value="1"/>
</dbReference>
<keyword evidence="1" id="KW-0446">Lipid-binding</keyword>
<dbReference type="PANTHER" id="PTHR23310:SF131">
    <property type="entry name" value="BINDING PROTEIN, PUTATIVE-RELATED"/>
    <property type="match status" value="1"/>
</dbReference>
<dbReference type="PANTHER" id="PTHR23310">
    <property type="entry name" value="ACYL-COA-BINDING PROTEIN, ACBP"/>
    <property type="match status" value="1"/>
</dbReference>
<dbReference type="GO" id="GO:0000062">
    <property type="term" value="F:fatty-acyl-CoA binding"/>
    <property type="evidence" value="ECO:0007669"/>
    <property type="project" value="InterPro"/>
</dbReference>
<accession>A0A3P3Z4X0</accession>
<dbReference type="Pfam" id="PF00887">
    <property type="entry name" value="ACBP"/>
    <property type="match status" value="1"/>
</dbReference>
<dbReference type="PROSITE" id="PS51228">
    <property type="entry name" value="ACB_2"/>
    <property type="match status" value="1"/>
</dbReference>
<dbReference type="GO" id="GO:0006631">
    <property type="term" value="P:fatty acid metabolic process"/>
    <property type="evidence" value="ECO:0007669"/>
    <property type="project" value="TreeGrafter"/>
</dbReference>
<dbReference type="KEGG" id="lbz:LBRM_20_2160"/>
<dbReference type="EMBL" id="LS997619">
    <property type="protein sequence ID" value="SYZ65255.1"/>
    <property type="molecule type" value="Genomic_DNA"/>
</dbReference>
<name>A0A3P3Z4X0_LEIBR</name>
<feature type="domain" description="ACB" evidence="2">
    <location>
        <begin position="2"/>
        <end position="87"/>
    </location>
</feature>
<dbReference type="Proteomes" id="UP000319462">
    <property type="component" value="Chromosome 20"/>
</dbReference>
<evidence type="ECO:0000313" key="3">
    <source>
        <dbReference type="EMBL" id="SYZ65255.1"/>
    </source>
</evidence>
<protein>
    <submittedName>
        <fullName evidence="3">Acyl-CoA_binding_protein</fullName>
    </submittedName>
</protein>
<dbReference type="VEuPathDB" id="TriTrypDB:LbrM.20.2160"/>
<reference evidence="3 4" key="1">
    <citation type="submission" date="2018-09" db="EMBL/GenBank/DDBJ databases">
        <authorList>
            <person name="Peiro R."/>
            <person name="Begona"/>
            <person name="Cbmso G."/>
            <person name="Lopez M."/>
            <person name="Gonzalez S."/>
        </authorList>
    </citation>
    <scope>NUCLEOTIDE SEQUENCE [LARGE SCALE GENOMIC DNA]</scope>
</reference>
<proteinExistence type="predicted"/>
<organism evidence="3 4">
    <name type="scientific">Leishmania braziliensis MHOM/BR/75/M2904</name>
    <dbReference type="NCBI Taxonomy" id="420245"/>
    <lineage>
        <taxon>Eukaryota</taxon>
        <taxon>Discoba</taxon>
        <taxon>Euglenozoa</taxon>
        <taxon>Kinetoplastea</taxon>
        <taxon>Metakinetoplastina</taxon>
        <taxon>Trypanosomatida</taxon>
        <taxon>Trypanosomatidae</taxon>
        <taxon>Leishmaniinae</taxon>
        <taxon>Leishmania</taxon>
        <taxon>Leishmania braziliensis species complex</taxon>
    </lineage>
</organism>
<dbReference type="RefSeq" id="XP_001564497.1">
    <property type="nucleotide sequence ID" value="XM_001564447.1"/>
</dbReference>
<dbReference type="AlphaFoldDB" id="A0A3P3Z4X0"/>
<evidence type="ECO:0000313" key="4">
    <source>
        <dbReference type="Proteomes" id="UP000319462"/>
    </source>
</evidence>
<dbReference type="InterPro" id="IPR000582">
    <property type="entry name" value="Acyl-CoA-binding_protein"/>
</dbReference>
<dbReference type="InterPro" id="IPR035984">
    <property type="entry name" value="Acyl-CoA-binding_sf"/>
</dbReference>
<gene>
    <name evidence="3" type="ORF">LBRM2904_20.2950</name>
</gene>
<dbReference type="SUPFAM" id="SSF47027">
    <property type="entry name" value="Acyl-CoA binding protein"/>
    <property type="match status" value="1"/>
</dbReference>
<sequence length="89" mass="10528">MSADELERYSKLVSNQRSKLSIPQKIEMYGLWRVATQGKCTLKQPSRTNLLQYRKWTAWKKYEHLTQQDARELFVEKAKAIIKKSPSKL</sequence>